<evidence type="ECO:0000256" key="1">
    <source>
        <dbReference type="SAM" id="SignalP"/>
    </source>
</evidence>
<keyword evidence="1" id="KW-0732">Signal</keyword>
<organism evidence="2 3">
    <name type="scientific">Pandoraea terrae</name>
    <dbReference type="NCBI Taxonomy" id="1537710"/>
    <lineage>
        <taxon>Bacteria</taxon>
        <taxon>Pseudomonadati</taxon>
        <taxon>Pseudomonadota</taxon>
        <taxon>Betaproteobacteria</taxon>
        <taxon>Burkholderiales</taxon>
        <taxon>Burkholderiaceae</taxon>
        <taxon>Pandoraea</taxon>
    </lineage>
</organism>
<keyword evidence="3" id="KW-1185">Reference proteome</keyword>
<sequence length="320" mass="35190">MTKRTAYAVWRRPLWLCAGLVLSAACLTGWAEPGGASNISSSRALFELPDGVNEFELVYSDGDYYFFHHAFNAQRTMVRRASSVAGLANALDAFAMPGLYPTAIVDNGVWHGWVWDGARTVHYVAPSWDGPYERTDVVDIPSATDWQVRRNPEDGLYYASYKDINSLTADMARAPSPNGPWERLGPVFASDQRASWHRAEEADAAVFFEKGRVYITFAGWGASRDLASGEQVIGIVELNPITFKAVDEGQILLHPSHDWQLRGGGRKIFNPVFLAVSDTPPRVYYAVNPSTEGVTAGWGYVDNVTLPTTLTAIQAIASSH</sequence>
<dbReference type="PROSITE" id="PS51257">
    <property type="entry name" value="PROKAR_LIPOPROTEIN"/>
    <property type="match status" value="1"/>
</dbReference>
<protein>
    <recommendedName>
        <fullName evidence="4">Glycosyl hydrolase family 43</fullName>
    </recommendedName>
</protein>
<feature type="chain" id="PRO_5022713556" description="Glycosyl hydrolase family 43" evidence="1">
    <location>
        <begin position="32"/>
        <end position="320"/>
    </location>
</feature>
<name>A0A5E4Y7P7_9BURK</name>
<gene>
    <name evidence="2" type="ORF">PTE30175_04246</name>
</gene>
<dbReference type="OrthoDB" id="9760116at2"/>
<evidence type="ECO:0000313" key="2">
    <source>
        <dbReference type="EMBL" id="VVE44801.1"/>
    </source>
</evidence>
<accession>A0A5E4Y7P7</accession>
<dbReference type="SUPFAM" id="SSF75005">
    <property type="entry name" value="Arabinanase/levansucrase/invertase"/>
    <property type="match status" value="1"/>
</dbReference>
<dbReference type="AlphaFoldDB" id="A0A5E4Y7P7"/>
<evidence type="ECO:0008006" key="4">
    <source>
        <dbReference type="Google" id="ProtNLM"/>
    </source>
</evidence>
<reference evidence="2 3" key="1">
    <citation type="submission" date="2019-08" db="EMBL/GenBank/DDBJ databases">
        <authorList>
            <person name="Peeters C."/>
        </authorList>
    </citation>
    <scope>NUCLEOTIDE SEQUENCE [LARGE SCALE GENOMIC DNA]</scope>
    <source>
        <strain evidence="2 3">LMG 30175</strain>
    </source>
</reference>
<dbReference type="Proteomes" id="UP000414233">
    <property type="component" value="Unassembled WGS sequence"/>
</dbReference>
<evidence type="ECO:0000313" key="3">
    <source>
        <dbReference type="Proteomes" id="UP000414233"/>
    </source>
</evidence>
<dbReference type="RefSeq" id="WP_150699036.1">
    <property type="nucleotide sequence ID" value="NZ_CABPRZ010000022.1"/>
</dbReference>
<dbReference type="Gene3D" id="2.115.10.20">
    <property type="entry name" value="Glycosyl hydrolase domain, family 43"/>
    <property type="match status" value="1"/>
</dbReference>
<proteinExistence type="predicted"/>
<dbReference type="InterPro" id="IPR023296">
    <property type="entry name" value="Glyco_hydro_beta-prop_sf"/>
</dbReference>
<feature type="signal peptide" evidence="1">
    <location>
        <begin position="1"/>
        <end position="31"/>
    </location>
</feature>
<dbReference type="EMBL" id="CABPRZ010000022">
    <property type="protein sequence ID" value="VVE44801.1"/>
    <property type="molecule type" value="Genomic_DNA"/>
</dbReference>